<gene>
    <name evidence="2" type="ORF">AV903_14645</name>
    <name evidence="3" type="ORF">SY86_11575</name>
</gene>
<dbReference type="PATRIC" id="fig|65700.7.peg.2930"/>
<evidence type="ECO:0000313" key="5">
    <source>
        <dbReference type="Proteomes" id="UP000264980"/>
    </source>
</evidence>
<dbReference type="InterPro" id="IPR010694">
    <property type="entry name" value="Uncharacterised_VirK"/>
</dbReference>
<evidence type="ECO:0000313" key="3">
    <source>
        <dbReference type="EMBL" id="KKF35920.1"/>
    </source>
</evidence>
<organism evidence="3 4">
    <name type="scientific">Erwinia tracheiphila</name>
    <dbReference type="NCBI Taxonomy" id="65700"/>
    <lineage>
        <taxon>Bacteria</taxon>
        <taxon>Pseudomonadati</taxon>
        <taxon>Pseudomonadota</taxon>
        <taxon>Gammaproteobacteria</taxon>
        <taxon>Enterobacterales</taxon>
        <taxon>Erwiniaceae</taxon>
        <taxon>Erwinia</taxon>
    </lineage>
</organism>
<dbReference type="PROSITE" id="PS51257">
    <property type="entry name" value="PROKAR_LIPOPROTEIN"/>
    <property type="match status" value="1"/>
</dbReference>
<reference evidence="5" key="2">
    <citation type="submission" date="2016-01" db="EMBL/GenBank/DDBJ databases">
        <authorList>
            <person name="Shapiro L."/>
        </authorList>
    </citation>
    <scope>NUCLEOTIDE SEQUENCE [LARGE SCALE GENOMIC DNA]</scope>
    <source>
        <strain evidence="5">MDcuke</strain>
    </source>
</reference>
<dbReference type="Proteomes" id="UP000264980">
    <property type="component" value="Chromosome"/>
</dbReference>
<evidence type="ECO:0000313" key="4">
    <source>
        <dbReference type="Proteomes" id="UP000033924"/>
    </source>
</evidence>
<name>A0A0M2K950_9GAMM</name>
<protein>
    <submittedName>
        <fullName evidence="3">VirK protein</fullName>
    </submittedName>
</protein>
<sequence length="156" mass="17248">MVKKILFSAVLAGLSCCLVAVLAASPDTLNDYQAIKSALSTGKAVTMVTTFDHCQGQREGKPRSINMIGGLHIASFLIPNDKYIIFSDYHQRLSDKDGIPEVEFTRYKVMPDNHLIVETKRYPTSGTEGGEKHNEKFTPVSWTCEIGSAARFYTAQ</sequence>
<dbReference type="EMBL" id="JXNU01000003">
    <property type="protein sequence ID" value="KKF35920.1"/>
    <property type="molecule type" value="Genomic_DNA"/>
</dbReference>
<feature type="signal peptide" evidence="1">
    <location>
        <begin position="1"/>
        <end position="23"/>
    </location>
</feature>
<dbReference type="Proteomes" id="UP000033924">
    <property type="component" value="Unassembled WGS sequence"/>
</dbReference>
<accession>A0A0M2K950</accession>
<proteinExistence type="predicted"/>
<evidence type="ECO:0000256" key="1">
    <source>
        <dbReference type="SAM" id="SignalP"/>
    </source>
</evidence>
<evidence type="ECO:0000313" key="2">
    <source>
        <dbReference type="EMBL" id="AXF76990.1"/>
    </source>
</evidence>
<keyword evidence="1" id="KW-0732">Signal</keyword>
<dbReference type="AlphaFoldDB" id="A0A0M2K950"/>
<reference evidence="2" key="3">
    <citation type="submission" date="2016-01" db="EMBL/GenBank/DDBJ databases">
        <authorList>
            <person name="Oliw E.H."/>
        </authorList>
    </citation>
    <scope>NUCLEOTIDE SEQUENCE [LARGE SCALE GENOMIC DNA]</scope>
    <source>
        <strain evidence="2">MDcuke</strain>
    </source>
</reference>
<dbReference type="RefSeq" id="WP_016192054.1">
    <property type="nucleotide sequence ID" value="NZ_CP013970.1"/>
</dbReference>
<feature type="chain" id="PRO_5044054098" evidence="1">
    <location>
        <begin position="24"/>
        <end position="156"/>
    </location>
</feature>
<keyword evidence="4" id="KW-1185">Reference proteome</keyword>
<reference evidence="3 4" key="1">
    <citation type="submission" date="2015-01" db="EMBL/GenBank/DDBJ databases">
        <title>Erwinia tracheiphila.</title>
        <authorList>
            <person name="Shapiro L.R."/>
        </authorList>
    </citation>
    <scope>NUCLEOTIDE SEQUENCE [LARGE SCALE GENOMIC DNA]</scope>
    <source>
        <strain evidence="3 4">BuffGH</strain>
    </source>
</reference>
<dbReference type="EMBL" id="CP013970">
    <property type="protein sequence ID" value="AXF76990.1"/>
    <property type="molecule type" value="Genomic_DNA"/>
</dbReference>
<dbReference type="Pfam" id="PF06903">
    <property type="entry name" value="VirK"/>
    <property type="match status" value="1"/>
</dbReference>